<dbReference type="Pfam" id="PF16655">
    <property type="entry name" value="PhoD_N"/>
    <property type="match status" value="1"/>
</dbReference>
<sequence>MPLPFSAPVPAPRRQFLVAAGLATALGQLPAWARLGERPAHNPFTLGVASGDPEPDNVLLWTRLTPPLAQLGETDTTAMPALKIRWELAHDPLFRQIVRSGEAMAQPEWGHGVHVQVGGLAPDRWYHYRFMLGQAVSSTGRCRTAPAPGSLPQRLRLAYASCQRWEHGYYAAWRQVVQDAPDLVLFLGDYIYEYATPAMTLGLARTHNLRAAQSLQDYRDRYALHKSDPLLQAAHAMCNWSVGWDDHEVENNYAGDQGQGDAGRFLARRMAAWQAFYENMPLRASALTGAGAQHGGGGLQLYRSLQWGRLARLHFLDGRQYRSAQACRAEGAADKGSVRPAQCAALSDTARSFLGWTQEQWLYRQLAEDARQHASEGPRWSILAQPTLVSAHRPPSGSQATDSWDGYPAARQRLVSHLTPGAQPTPRNSVLLGGDLHQNYVCAVHADPEAAPERRNPVVASEFCSTSITSRSGTTQAKVDAIVDHNPQVLYARCEERGYGLADITPERWTSELRAVANPMRADSRIYTLARFTVEDRRPGPIAS</sequence>
<dbReference type="Gene3D" id="2.60.40.380">
    <property type="entry name" value="Purple acid phosphatase-like, N-terminal"/>
    <property type="match status" value="1"/>
</dbReference>
<dbReference type="InterPro" id="IPR018946">
    <property type="entry name" value="PhoD-like_MPP"/>
</dbReference>
<dbReference type="InterPro" id="IPR032093">
    <property type="entry name" value="PhoD_N"/>
</dbReference>
<dbReference type="InterPro" id="IPR052900">
    <property type="entry name" value="Phospholipid_Metab_Enz"/>
</dbReference>
<reference evidence="3 4" key="1">
    <citation type="submission" date="2016-10" db="EMBL/GenBank/DDBJ databases">
        <authorList>
            <person name="de Groot N.N."/>
        </authorList>
    </citation>
    <scope>NUCLEOTIDE SEQUENCE [LARGE SCALE GENOMIC DNA]</scope>
    <source>
        <strain evidence="3 4">LMG 24775</strain>
    </source>
</reference>
<dbReference type="Pfam" id="PF09423">
    <property type="entry name" value="PhoD"/>
    <property type="match status" value="1"/>
</dbReference>
<dbReference type="Gene3D" id="3.60.21.70">
    <property type="entry name" value="PhoD-like phosphatase"/>
    <property type="match status" value="1"/>
</dbReference>
<evidence type="ECO:0000259" key="2">
    <source>
        <dbReference type="Pfam" id="PF16655"/>
    </source>
</evidence>
<feature type="domain" description="Phospholipase D N-terminal" evidence="2">
    <location>
        <begin position="46"/>
        <end position="144"/>
    </location>
</feature>
<dbReference type="Proteomes" id="UP000183417">
    <property type="component" value="Unassembled WGS sequence"/>
</dbReference>
<protein>
    <submittedName>
        <fullName evidence="3">Alkaline phosphatase D</fullName>
    </submittedName>
</protein>
<dbReference type="PANTHER" id="PTHR43606:SF2">
    <property type="entry name" value="ALKALINE PHOSPHATASE FAMILY PROTEIN (AFU_ORTHOLOGUE AFUA_5G03860)"/>
    <property type="match status" value="1"/>
</dbReference>
<dbReference type="RefSeq" id="WP_047326694.1">
    <property type="nucleotide sequence ID" value="NZ_CP141274.1"/>
</dbReference>
<feature type="domain" description="PhoD-like phosphatase metallophosphatase" evidence="1">
    <location>
        <begin position="157"/>
        <end position="512"/>
    </location>
</feature>
<evidence type="ECO:0000259" key="1">
    <source>
        <dbReference type="Pfam" id="PF09423"/>
    </source>
</evidence>
<proteinExistence type="predicted"/>
<dbReference type="PROSITE" id="PS51318">
    <property type="entry name" value="TAT"/>
    <property type="match status" value="1"/>
</dbReference>
<gene>
    <name evidence="3" type="ORF">SAMN05421547_10273</name>
</gene>
<dbReference type="SUPFAM" id="SSF56300">
    <property type="entry name" value="Metallo-dependent phosphatases"/>
    <property type="match status" value="1"/>
</dbReference>
<evidence type="ECO:0000313" key="3">
    <source>
        <dbReference type="EMBL" id="SDX98164.1"/>
    </source>
</evidence>
<dbReference type="InterPro" id="IPR006311">
    <property type="entry name" value="TAT_signal"/>
</dbReference>
<organism evidence="3 4">
    <name type="scientific">Delftia lacustris</name>
    <dbReference type="NCBI Taxonomy" id="558537"/>
    <lineage>
        <taxon>Bacteria</taxon>
        <taxon>Pseudomonadati</taxon>
        <taxon>Pseudomonadota</taxon>
        <taxon>Betaproteobacteria</taxon>
        <taxon>Burkholderiales</taxon>
        <taxon>Comamonadaceae</taxon>
        <taxon>Delftia</taxon>
    </lineage>
</organism>
<evidence type="ECO:0000313" key="4">
    <source>
        <dbReference type="Proteomes" id="UP000183417"/>
    </source>
</evidence>
<dbReference type="InterPro" id="IPR038607">
    <property type="entry name" value="PhoD-like_sf"/>
</dbReference>
<dbReference type="AlphaFoldDB" id="A0A1H3G6R5"/>
<dbReference type="GeneID" id="94690979"/>
<dbReference type="CDD" id="cd07389">
    <property type="entry name" value="MPP_PhoD"/>
    <property type="match status" value="1"/>
</dbReference>
<name>A0A1H3G6R5_9BURK</name>
<dbReference type="EMBL" id="FNPE01000002">
    <property type="protein sequence ID" value="SDX98164.1"/>
    <property type="molecule type" value="Genomic_DNA"/>
</dbReference>
<accession>A0A1H3G6R5</accession>
<dbReference type="PANTHER" id="PTHR43606">
    <property type="entry name" value="PHOSPHATASE, PUTATIVE (AFU_ORTHOLOGUE AFUA_6G08710)-RELATED"/>
    <property type="match status" value="1"/>
</dbReference>
<dbReference type="InterPro" id="IPR029052">
    <property type="entry name" value="Metallo-depent_PP-like"/>
</dbReference>